<sequence length="78" mass="9120">MLDSKTKEVVERVYEHAKQFVIEHQKVSVSFIQRRFRIGYTAGATIVDRLEEEGIVGPEKPNLHPRDVLVKEYRPVQK</sequence>
<dbReference type="Pfam" id="PF09397">
    <property type="entry name" value="FtsK_gamma"/>
    <property type="match status" value="1"/>
</dbReference>
<dbReference type="RefSeq" id="WP_088008957.1">
    <property type="nucleotide sequence ID" value="NZ_FMBI01000037.1"/>
</dbReference>
<name>A0A1C4FG60_BACTU</name>
<dbReference type="SUPFAM" id="SSF46785">
    <property type="entry name" value="Winged helix' DNA-binding domain"/>
    <property type="match status" value="1"/>
</dbReference>
<evidence type="ECO:0000313" key="3">
    <source>
        <dbReference type="Proteomes" id="UP000195991"/>
    </source>
</evidence>
<dbReference type="InterPro" id="IPR036388">
    <property type="entry name" value="WH-like_DNA-bd_sf"/>
</dbReference>
<evidence type="ECO:0000313" key="2">
    <source>
        <dbReference type="EMBL" id="SCC54910.1"/>
    </source>
</evidence>
<gene>
    <name evidence="2" type="ORF">BTT61001_04300</name>
</gene>
<accession>A0A1C4FG60</accession>
<dbReference type="EMBL" id="FMBI01000037">
    <property type="protein sequence ID" value="SCC54910.1"/>
    <property type="molecule type" value="Genomic_DNA"/>
</dbReference>
<dbReference type="Proteomes" id="UP000195991">
    <property type="component" value="Unassembled WGS sequence"/>
</dbReference>
<dbReference type="Gene3D" id="1.10.10.10">
    <property type="entry name" value="Winged helix-like DNA-binding domain superfamily/Winged helix DNA-binding domain"/>
    <property type="match status" value="1"/>
</dbReference>
<reference evidence="2 3" key="1">
    <citation type="submission" date="2016-08" db="EMBL/GenBank/DDBJ databases">
        <authorList>
            <person name="Seilhamer J.J."/>
        </authorList>
    </citation>
    <scope>NUCLEOTIDE SEQUENCE [LARGE SCALE GENOMIC DNA]</scope>
    <source>
        <strain evidence="2 3">IEBC_T61001</strain>
    </source>
</reference>
<feature type="domain" description="FtsK gamma" evidence="1">
    <location>
        <begin position="7"/>
        <end position="73"/>
    </location>
</feature>
<organism evidence="2 3">
    <name type="scientific">Bacillus thuringiensis</name>
    <dbReference type="NCBI Taxonomy" id="1428"/>
    <lineage>
        <taxon>Bacteria</taxon>
        <taxon>Bacillati</taxon>
        <taxon>Bacillota</taxon>
        <taxon>Bacilli</taxon>
        <taxon>Bacillales</taxon>
        <taxon>Bacillaceae</taxon>
        <taxon>Bacillus</taxon>
        <taxon>Bacillus cereus group</taxon>
    </lineage>
</organism>
<proteinExistence type="predicted"/>
<protein>
    <submittedName>
        <fullName evidence="2">DNA translocase ftsK (DNA translocase SpoIIIE)</fullName>
    </submittedName>
</protein>
<dbReference type="SMART" id="SM00843">
    <property type="entry name" value="Ftsk_gamma"/>
    <property type="match status" value="1"/>
</dbReference>
<dbReference type="AlphaFoldDB" id="A0A1C4FG60"/>
<evidence type="ECO:0000259" key="1">
    <source>
        <dbReference type="SMART" id="SM00843"/>
    </source>
</evidence>
<dbReference type="InterPro" id="IPR036390">
    <property type="entry name" value="WH_DNA-bd_sf"/>
</dbReference>
<dbReference type="InterPro" id="IPR018541">
    <property type="entry name" value="Ftsk_gamma"/>
</dbReference>